<reference evidence="9 10" key="1">
    <citation type="submission" date="2018-03" db="EMBL/GenBank/DDBJ databases">
        <authorList>
            <person name="Fogelqvist J."/>
        </authorList>
    </citation>
    <scope>NUCLEOTIDE SEQUENCE [LARGE SCALE GENOMIC DNA]</scope>
</reference>
<dbReference type="Pfam" id="PF02020">
    <property type="entry name" value="W2"/>
    <property type="match status" value="1"/>
</dbReference>
<feature type="domain" description="W2" evidence="8">
    <location>
        <begin position="576"/>
        <end position="754"/>
    </location>
</feature>
<gene>
    <name evidence="9" type="ORF">PLBR_LOCUS4543</name>
</gene>
<keyword evidence="3" id="KW-0963">Cytoplasm</keyword>
<dbReference type="Pfam" id="PF00483">
    <property type="entry name" value="NTP_transferase"/>
    <property type="match status" value="1"/>
</dbReference>
<dbReference type="Proteomes" id="UP000290189">
    <property type="component" value="Unassembled WGS sequence"/>
</dbReference>
<comment type="subcellular location">
    <subcellularLocation>
        <location evidence="1">Cytoplasm</location>
        <location evidence="1">Cytosol</location>
    </subcellularLocation>
</comment>
<evidence type="ECO:0000256" key="3">
    <source>
        <dbReference type="ARBA" id="ARBA00022490"/>
    </source>
</evidence>
<dbReference type="InterPro" id="IPR003307">
    <property type="entry name" value="W2_domain"/>
</dbReference>
<dbReference type="PROSITE" id="PS00101">
    <property type="entry name" value="HEXAPEP_TRANSFERASES"/>
    <property type="match status" value="1"/>
</dbReference>
<dbReference type="SMART" id="SM00515">
    <property type="entry name" value="eIF5C"/>
    <property type="match status" value="1"/>
</dbReference>
<dbReference type="GO" id="GO:0005851">
    <property type="term" value="C:eukaryotic translation initiation factor 2B complex"/>
    <property type="evidence" value="ECO:0007669"/>
    <property type="project" value="TreeGrafter"/>
</dbReference>
<protein>
    <recommendedName>
        <fullName evidence="4">Translation initiation factor eIF2B subunit epsilon</fullName>
    </recommendedName>
    <alternativeName>
        <fullName evidence="5">eIF2B GDP-GTP exchange factor subunit epsilon</fullName>
    </alternativeName>
</protein>
<dbReference type="Gene3D" id="2.160.10.10">
    <property type="entry name" value="Hexapeptide repeat proteins"/>
    <property type="match status" value="2"/>
</dbReference>
<dbReference type="Gene3D" id="1.25.40.180">
    <property type="match status" value="1"/>
</dbReference>
<dbReference type="PANTHER" id="PTHR45887">
    <property type="entry name" value="TRANSLATION INITIATION FACTOR EIF-2B SUBUNIT EPSILON"/>
    <property type="match status" value="1"/>
</dbReference>
<evidence type="ECO:0000256" key="4">
    <source>
        <dbReference type="ARBA" id="ARBA00044144"/>
    </source>
</evidence>
<comment type="subunit">
    <text evidence="6">Component of the translation initiation factor 2B (eIF2B) complex which is a heterodecamer of two sets of five different subunits: alpha, beta, gamma, delta and epsilon. Subunits alpha, beta and delta comprise a regulatory subcomplex and subunits epsilon and gamma comprise a catalytic subcomplex. Within the complex, the hexameric regulatory complex resides at the center, with the two heterodimeric catalytic subcomplexes bound on opposite sides.</text>
</comment>
<name>A0A3P3YAY7_PLABS</name>
<dbReference type="InterPro" id="IPR044123">
    <property type="entry name" value="W2_eIF2B_epsilon"/>
</dbReference>
<proteinExistence type="inferred from homology"/>
<evidence type="ECO:0000256" key="5">
    <source>
        <dbReference type="ARBA" id="ARBA00044345"/>
    </source>
</evidence>
<dbReference type="Pfam" id="PF25084">
    <property type="entry name" value="LbH_EIF2B"/>
    <property type="match status" value="1"/>
</dbReference>
<dbReference type="GO" id="GO:0003743">
    <property type="term" value="F:translation initiation factor activity"/>
    <property type="evidence" value="ECO:0007669"/>
    <property type="project" value="TreeGrafter"/>
</dbReference>
<evidence type="ECO:0000256" key="1">
    <source>
        <dbReference type="ARBA" id="ARBA00004514"/>
    </source>
</evidence>
<dbReference type="InterPro" id="IPR018357">
    <property type="entry name" value="Hexapep_transf_CS"/>
</dbReference>
<accession>A0A3P3YAY7</accession>
<evidence type="ECO:0000259" key="8">
    <source>
        <dbReference type="PROSITE" id="PS51363"/>
    </source>
</evidence>
<dbReference type="EMBL" id="OVEO01000007">
    <property type="protein sequence ID" value="SPQ97328.1"/>
    <property type="molecule type" value="Genomic_DNA"/>
</dbReference>
<dbReference type="PANTHER" id="PTHR45887:SF1">
    <property type="entry name" value="TRANSLATION INITIATION FACTOR EIF-2B SUBUNIT EPSILON"/>
    <property type="match status" value="1"/>
</dbReference>
<comment type="similarity">
    <text evidence="2">Belongs to the eIF-2B gamma/epsilon subunits family.</text>
</comment>
<dbReference type="Gene3D" id="3.90.550.10">
    <property type="entry name" value="Spore Coat Polysaccharide Biosynthesis Protein SpsA, Chain A"/>
    <property type="match status" value="1"/>
</dbReference>
<evidence type="ECO:0000313" key="10">
    <source>
        <dbReference type="Proteomes" id="UP000290189"/>
    </source>
</evidence>
<sequence>MGRPAERRRGTTLGRAVQNVRALRDVRKPSAVRSDLKVEVPLQAIVLADSFERRFSPLTWTQPKALLPLVNTPIINYTLRFLARSGVGEAFVVVRAFAAELKEYCSELRPAFPSMRVTVVMVNESCSSIGDVLRHVGQLEIIRSETFILIGADTVADVDMKPVIADHQSRAAADPNAVMTVVLKPAVRKHRIRPDGDNLFVAISPVTMQLLAYANGHLHSRLPVDVDIMIDNAAATFHTNLFDTFIYICSTAVLDLFADQFDMQNIEHDLFAQVLGSSSILGYSVFAHIVPDRYAARVNGVKTYDAVSRDIIERWAFRFAVDNGCDSHCASYSSQRMNIFKEVGEGALSPPRIAQSAVITRNTVIGAGSVVSACARVTDSVLGRNVTIGNDAVCTGSYLWDGATVGARSVLDRVIVARNVQIGSDCNIGQGVMLADGVRIGNGVRVPPYTRIWIPTRKSGASDEFDGDEDGDELSTPLDLGPDGLGVVYRGDSEDFEVELEDGEEEGLDAGGRRTMKLARITSNTLSPDYDALAFREAHFARIDQDEDGDSVLTFSDGEGVHDTESEVEAMAESDWDEDSYNISRLYGEIRATIERCIDQKISNKNDILLEVANLKIADNASLTNYAASVFLSLFDQIDGMDTDVPMSRPTKAVLSSLSRLLREWNFLLEKYGQGLDENHVMFVKGLQKACTYDGKPYRCLFAFALQGLYQLDAISGDAILSWAEEPDQDEQLLAAAGPLIDHLQEEDEESDDDEKSD</sequence>
<dbReference type="InterPro" id="IPR051956">
    <property type="entry name" value="eIF2B_epsilon"/>
</dbReference>
<dbReference type="GO" id="GO:0005085">
    <property type="term" value="F:guanyl-nucleotide exchange factor activity"/>
    <property type="evidence" value="ECO:0007669"/>
    <property type="project" value="InterPro"/>
</dbReference>
<dbReference type="CDD" id="cd11558">
    <property type="entry name" value="W2_eIF2B_epsilon"/>
    <property type="match status" value="1"/>
</dbReference>
<dbReference type="SUPFAM" id="SSF53448">
    <property type="entry name" value="Nucleotide-diphospho-sugar transferases"/>
    <property type="match status" value="1"/>
</dbReference>
<dbReference type="InterPro" id="IPR005835">
    <property type="entry name" value="NTP_transferase_dom"/>
</dbReference>
<dbReference type="SUPFAM" id="SSF48371">
    <property type="entry name" value="ARM repeat"/>
    <property type="match status" value="1"/>
</dbReference>
<dbReference type="InterPro" id="IPR016024">
    <property type="entry name" value="ARM-type_fold"/>
</dbReference>
<organism evidence="9 10">
    <name type="scientific">Plasmodiophora brassicae</name>
    <name type="common">Clubroot disease agent</name>
    <dbReference type="NCBI Taxonomy" id="37360"/>
    <lineage>
        <taxon>Eukaryota</taxon>
        <taxon>Sar</taxon>
        <taxon>Rhizaria</taxon>
        <taxon>Endomyxa</taxon>
        <taxon>Phytomyxea</taxon>
        <taxon>Plasmodiophorida</taxon>
        <taxon>Plasmodiophoridae</taxon>
        <taxon>Plasmodiophora</taxon>
    </lineage>
</organism>
<dbReference type="InterPro" id="IPR056764">
    <property type="entry name" value="LbH_EIF2B3/5"/>
</dbReference>
<dbReference type="InterPro" id="IPR029044">
    <property type="entry name" value="Nucleotide-diphossugar_trans"/>
</dbReference>
<dbReference type="PROSITE" id="PS51363">
    <property type="entry name" value="W2"/>
    <property type="match status" value="1"/>
</dbReference>
<feature type="compositionally biased region" description="Acidic residues" evidence="7">
    <location>
        <begin position="745"/>
        <end position="758"/>
    </location>
</feature>
<dbReference type="GO" id="GO:0016740">
    <property type="term" value="F:transferase activity"/>
    <property type="evidence" value="ECO:0007669"/>
    <property type="project" value="InterPro"/>
</dbReference>
<evidence type="ECO:0000256" key="6">
    <source>
        <dbReference type="ARBA" id="ARBA00046432"/>
    </source>
</evidence>
<keyword evidence="9" id="KW-0496">Mitochondrion</keyword>
<feature type="region of interest" description="Disordered" evidence="7">
    <location>
        <begin position="735"/>
        <end position="758"/>
    </location>
</feature>
<evidence type="ECO:0000256" key="7">
    <source>
        <dbReference type="SAM" id="MobiDB-lite"/>
    </source>
</evidence>
<dbReference type="AlphaFoldDB" id="A0A3P3YAY7"/>
<dbReference type="GO" id="GO:0031369">
    <property type="term" value="F:translation initiation factor binding"/>
    <property type="evidence" value="ECO:0007669"/>
    <property type="project" value="InterPro"/>
</dbReference>
<evidence type="ECO:0000256" key="2">
    <source>
        <dbReference type="ARBA" id="ARBA00007878"/>
    </source>
</evidence>
<evidence type="ECO:0000313" key="9">
    <source>
        <dbReference type="EMBL" id="SPQ97328.1"/>
    </source>
</evidence>
<geneLocation type="mitochondrion" evidence="9"/>